<sequence>MLTQTDRKVDDEENAPQVGARKETSLRRSGEEGEEQTEAQKHRRRVGACHVLGGTWLVQDRDLLHEDKEKTNQEQEDGEDADSRWDSEGRNQRDREDEEKTPQAGTRKEMSLRNSRAEGVEQTKAEKRRRRVGARRVPGGKCLVQILDRLHIK</sequence>
<organism evidence="2 3">
    <name type="scientific">Pleurodeles waltl</name>
    <name type="common">Iberian ribbed newt</name>
    <dbReference type="NCBI Taxonomy" id="8319"/>
    <lineage>
        <taxon>Eukaryota</taxon>
        <taxon>Metazoa</taxon>
        <taxon>Chordata</taxon>
        <taxon>Craniata</taxon>
        <taxon>Vertebrata</taxon>
        <taxon>Euteleostomi</taxon>
        <taxon>Amphibia</taxon>
        <taxon>Batrachia</taxon>
        <taxon>Caudata</taxon>
        <taxon>Salamandroidea</taxon>
        <taxon>Salamandridae</taxon>
        <taxon>Pleurodelinae</taxon>
        <taxon>Pleurodeles</taxon>
    </lineage>
</organism>
<dbReference type="AlphaFoldDB" id="A0AAV7MSE0"/>
<evidence type="ECO:0000313" key="2">
    <source>
        <dbReference type="EMBL" id="KAJ1106014.1"/>
    </source>
</evidence>
<accession>A0AAV7MSE0</accession>
<feature type="compositionally biased region" description="Basic and acidic residues" evidence="1">
    <location>
        <begin position="20"/>
        <end position="31"/>
    </location>
</feature>
<feature type="region of interest" description="Disordered" evidence="1">
    <location>
        <begin position="1"/>
        <end position="135"/>
    </location>
</feature>
<evidence type="ECO:0000313" key="3">
    <source>
        <dbReference type="Proteomes" id="UP001066276"/>
    </source>
</evidence>
<comment type="caution">
    <text evidence="2">The sequence shown here is derived from an EMBL/GenBank/DDBJ whole genome shotgun (WGS) entry which is preliminary data.</text>
</comment>
<evidence type="ECO:0000256" key="1">
    <source>
        <dbReference type="SAM" id="MobiDB-lite"/>
    </source>
</evidence>
<keyword evidence="3" id="KW-1185">Reference proteome</keyword>
<proteinExistence type="predicted"/>
<dbReference type="Proteomes" id="UP001066276">
    <property type="component" value="Chromosome 9"/>
</dbReference>
<feature type="compositionally biased region" description="Basic and acidic residues" evidence="1">
    <location>
        <begin position="59"/>
        <end position="73"/>
    </location>
</feature>
<gene>
    <name evidence="2" type="ORF">NDU88_003417</name>
</gene>
<feature type="compositionally biased region" description="Basic and acidic residues" evidence="1">
    <location>
        <begin position="1"/>
        <end position="10"/>
    </location>
</feature>
<name>A0AAV7MSE0_PLEWA</name>
<dbReference type="EMBL" id="JANPWB010000013">
    <property type="protein sequence ID" value="KAJ1106014.1"/>
    <property type="molecule type" value="Genomic_DNA"/>
</dbReference>
<feature type="compositionally biased region" description="Basic and acidic residues" evidence="1">
    <location>
        <begin position="81"/>
        <end position="125"/>
    </location>
</feature>
<protein>
    <submittedName>
        <fullName evidence="2">Uncharacterized protein</fullName>
    </submittedName>
</protein>
<reference evidence="2" key="1">
    <citation type="journal article" date="2022" name="bioRxiv">
        <title>Sequencing and chromosome-scale assembly of the giantPleurodeles waltlgenome.</title>
        <authorList>
            <person name="Brown T."/>
            <person name="Elewa A."/>
            <person name="Iarovenko S."/>
            <person name="Subramanian E."/>
            <person name="Araus A.J."/>
            <person name="Petzold A."/>
            <person name="Susuki M."/>
            <person name="Suzuki K.-i.T."/>
            <person name="Hayashi T."/>
            <person name="Toyoda A."/>
            <person name="Oliveira C."/>
            <person name="Osipova E."/>
            <person name="Leigh N.D."/>
            <person name="Simon A."/>
            <person name="Yun M.H."/>
        </authorList>
    </citation>
    <scope>NUCLEOTIDE SEQUENCE</scope>
    <source>
        <strain evidence="2">20211129_DDA</strain>
        <tissue evidence="2">Liver</tissue>
    </source>
</reference>